<dbReference type="PANTHER" id="PTHR15680">
    <property type="entry name" value="RIBOSOMAL PROTEIN L19"/>
    <property type="match status" value="1"/>
</dbReference>
<dbReference type="SUPFAM" id="SSF50104">
    <property type="entry name" value="Translation proteins SH3-like domain"/>
    <property type="match status" value="1"/>
</dbReference>
<keyword evidence="5" id="KW-0496">Mitochondrion</keyword>
<dbReference type="GO" id="GO:0005762">
    <property type="term" value="C:mitochondrial large ribosomal subunit"/>
    <property type="evidence" value="ECO:0007669"/>
    <property type="project" value="TreeGrafter"/>
</dbReference>
<evidence type="ECO:0000256" key="6">
    <source>
        <dbReference type="ARBA" id="ARBA00023274"/>
    </source>
</evidence>
<feature type="non-terminal residue" evidence="9">
    <location>
        <position position="295"/>
    </location>
</feature>
<evidence type="ECO:0000313" key="9">
    <source>
        <dbReference type="EMBL" id="KFM78856.1"/>
    </source>
</evidence>
<organism evidence="9 10">
    <name type="scientific">Stegodyphus mimosarum</name>
    <name type="common">African social velvet spider</name>
    <dbReference type="NCBI Taxonomy" id="407821"/>
    <lineage>
        <taxon>Eukaryota</taxon>
        <taxon>Metazoa</taxon>
        <taxon>Ecdysozoa</taxon>
        <taxon>Arthropoda</taxon>
        <taxon>Chelicerata</taxon>
        <taxon>Arachnida</taxon>
        <taxon>Araneae</taxon>
        <taxon>Araneomorphae</taxon>
        <taxon>Entelegynae</taxon>
        <taxon>Eresoidea</taxon>
        <taxon>Eresidae</taxon>
        <taxon>Stegodyphus</taxon>
    </lineage>
</organism>
<comment type="similarity">
    <text evidence="2">Belongs to the bacterial ribosomal protein bL19 family.</text>
</comment>
<dbReference type="STRING" id="407821.A0A087UNB7"/>
<evidence type="ECO:0000256" key="2">
    <source>
        <dbReference type="ARBA" id="ARBA00005781"/>
    </source>
</evidence>
<accession>A0A087UNB7</accession>
<proteinExistence type="inferred from homology"/>
<evidence type="ECO:0000256" key="4">
    <source>
        <dbReference type="ARBA" id="ARBA00022980"/>
    </source>
</evidence>
<evidence type="ECO:0000256" key="3">
    <source>
        <dbReference type="ARBA" id="ARBA00022946"/>
    </source>
</evidence>
<keyword evidence="10" id="KW-1185">Reference proteome</keyword>
<dbReference type="AlphaFoldDB" id="A0A087UNB7"/>
<dbReference type="InterPro" id="IPR001857">
    <property type="entry name" value="Ribosomal_bL19"/>
</dbReference>
<evidence type="ECO:0000256" key="7">
    <source>
        <dbReference type="ARBA" id="ARBA00035288"/>
    </source>
</evidence>
<evidence type="ECO:0000256" key="1">
    <source>
        <dbReference type="ARBA" id="ARBA00004173"/>
    </source>
</evidence>
<evidence type="ECO:0000256" key="5">
    <source>
        <dbReference type="ARBA" id="ARBA00023128"/>
    </source>
</evidence>
<sequence>MSLLSNVLMSLNRRILIQKLGKCFSTQSAASVVKKEDSKEAKKSFSELAEYRYVYPEFLPDPAFQHRHKIREKLERQDMLKRRRVMDIPEFYVGSVLAVTASDPYAPGKETKFVGICIARTYNGLRATFVLRNVVDKQGVEIMYDLYNPRILCIEVLKLEKRLDDELYYLRDAAPEFSTFPFDMEPEFRVEGEPVRINPLKVKLKPPPWCKKWEQKNLKGVEDFEVDPVKLRRAKKTFTPWEKYDLMKEYRRCIPEEDQIDIWEDVEAHRQKYPVKRHLWKRTLQKAAPKTTRNS</sequence>
<evidence type="ECO:0000256" key="8">
    <source>
        <dbReference type="ARBA" id="ARBA00035359"/>
    </source>
</evidence>
<dbReference type="OrthoDB" id="432645at2759"/>
<keyword evidence="3" id="KW-0809">Transit peptide</keyword>
<dbReference type="Pfam" id="PF01245">
    <property type="entry name" value="Ribosomal_L19"/>
    <property type="match status" value="1"/>
</dbReference>
<keyword evidence="4 9" id="KW-0689">Ribosomal protein</keyword>
<keyword evidence="6" id="KW-0687">Ribonucleoprotein</keyword>
<dbReference type="Gene3D" id="2.30.30.790">
    <property type="match status" value="1"/>
</dbReference>
<comment type="subcellular location">
    <subcellularLocation>
        <location evidence="1">Mitochondrion</location>
    </subcellularLocation>
</comment>
<dbReference type="InterPro" id="IPR038657">
    <property type="entry name" value="Ribosomal_bL19_sf"/>
</dbReference>
<reference evidence="9 10" key="1">
    <citation type="submission" date="2013-11" db="EMBL/GenBank/DDBJ databases">
        <title>Genome sequencing of Stegodyphus mimosarum.</title>
        <authorList>
            <person name="Bechsgaard J."/>
        </authorList>
    </citation>
    <scope>NUCLEOTIDE SEQUENCE [LARGE SCALE GENOMIC DNA]</scope>
</reference>
<dbReference type="EMBL" id="KK120694">
    <property type="protein sequence ID" value="KFM78856.1"/>
    <property type="molecule type" value="Genomic_DNA"/>
</dbReference>
<dbReference type="FunFam" id="2.30.30.790:FF:000002">
    <property type="entry name" value="39S ribosomal protein L19, mitochondrial"/>
    <property type="match status" value="1"/>
</dbReference>
<dbReference type="OMA" id="IHEIQVV"/>
<dbReference type="PANTHER" id="PTHR15680:SF9">
    <property type="entry name" value="LARGE RIBOSOMAL SUBUNIT PROTEIN BL19M"/>
    <property type="match status" value="1"/>
</dbReference>
<gene>
    <name evidence="9" type="ORF">X975_25770</name>
</gene>
<evidence type="ECO:0000313" key="10">
    <source>
        <dbReference type="Proteomes" id="UP000054359"/>
    </source>
</evidence>
<name>A0A087UNB7_STEMI</name>
<dbReference type="Proteomes" id="UP000054359">
    <property type="component" value="Unassembled WGS sequence"/>
</dbReference>
<protein>
    <recommendedName>
        <fullName evidence="7">Large ribosomal subunit protein bL19m</fullName>
    </recommendedName>
    <alternativeName>
        <fullName evidence="8">39S ribosomal protein L19, mitochondrial</fullName>
    </alternativeName>
</protein>
<dbReference type="GO" id="GO:0003735">
    <property type="term" value="F:structural constituent of ribosome"/>
    <property type="evidence" value="ECO:0007669"/>
    <property type="project" value="InterPro"/>
</dbReference>
<dbReference type="GO" id="GO:0006412">
    <property type="term" value="P:translation"/>
    <property type="evidence" value="ECO:0007669"/>
    <property type="project" value="InterPro"/>
</dbReference>
<dbReference type="InterPro" id="IPR008991">
    <property type="entry name" value="Translation_prot_SH3-like_sf"/>
</dbReference>